<protein>
    <submittedName>
        <fullName evidence="1">Uncharacterized protein</fullName>
    </submittedName>
</protein>
<evidence type="ECO:0000313" key="2">
    <source>
        <dbReference type="Proteomes" id="UP000487929"/>
    </source>
</evidence>
<proteinExistence type="predicted"/>
<dbReference type="Gene3D" id="3.30.2000.20">
    <property type="match status" value="1"/>
</dbReference>
<dbReference type="InterPro" id="IPR025395">
    <property type="entry name" value="Phage_tail_terminator-like"/>
</dbReference>
<dbReference type="AlphaFoldDB" id="A0A7X5AQH9"/>
<name>A0A7X5AQH9_9GAMM</name>
<dbReference type="EMBL" id="WUTT01000001">
    <property type="protein sequence ID" value="NAW34998.1"/>
    <property type="molecule type" value="Genomic_DNA"/>
</dbReference>
<dbReference type="Proteomes" id="UP000487929">
    <property type="component" value="Unassembled WGS sequence"/>
</dbReference>
<evidence type="ECO:0000313" key="1">
    <source>
        <dbReference type="EMBL" id="NAW34998.1"/>
    </source>
</evidence>
<organism evidence="1 2">
    <name type="scientific">Halomonas alimentaria</name>
    <dbReference type="NCBI Taxonomy" id="147248"/>
    <lineage>
        <taxon>Bacteria</taxon>
        <taxon>Pseudomonadati</taxon>
        <taxon>Pseudomonadota</taxon>
        <taxon>Gammaproteobacteria</taxon>
        <taxon>Oceanospirillales</taxon>
        <taxon>Halomonadaceae</taxon>
        <taxon>Halomonas</taxon>
    </lineage>
</organism>
<dbReference type="OrthoDB" id="6649503at2"/>
<comment type="caution">
    <text evidence="1">The sequence shown here is derived from an EMBL/GenBank/DDBJ whole genome shotgun (WGS) entry which is preliminary data.</text>
</comment>
<dbReference type="RefSeq" id="WP_161432233.1">
    <property type="nucleotide sequence ID" value="NZ_WUTT01000001.1"/>
</dbReference>
<sequence>MTFLEIHQVVNARIAEWLASYDPNLPVDWDNVPASPRLKAAWEGKRSAWIRPVINVADTATATIGHEPSSRTTGKIQVQVFVPENGTVRQTLEIGDSLGQHLEYWRSGTLVTDCYSANRAGTSDGWFMAVIDVDFTAG</sequence>
<keyword evidence="2" id="KW-1185">Reference proteome</keyword>
<reference evidence="1 2" key="1">
    <citation type="submission" date="2019-12" db="EMBL/GenBank/DDBJ databases">
        <title>Draft genome sequencing of Halomonas alimentaria DSM 15356.</title>
        <authorList>
            <person name="Pandiyan K."/>
            <person name="Kushwaha P."/>
            <person name="Gowdham M."/>
            <person name="Chakdar H."/>
            <person name="Singh A."/>
            <person name="Kumar M."/>
            <person name="Saxena A.K."/>
        </authorList>
    </citation>
    <scope>NUCLEOTIDE SEQUENCE [LARGE SCALE GENOMIC DNA]</scope>
    <source>
        <strain evidence="1 2">DSM 15356</strain>
    </source>
</reference>
<accession>A0A7X5AQH9</accession>
<gene>
    <name evidence="1" type="ORF">GRB96_11290</name>
</gene>
<dbReference type="Pfam" id="PF13554">
    <property type="entry name" value="Phage_tail_terminator_5"/>
    <property type="match status" value="1"/>
</dbReference>